<dbReference type="PRINTS" id="PR00038">
    <property type="entry name" value="HTHLUXR"/>
</dbReference>
<dbReference type="Gene3D" id="1.10.10.10">
    <property type="entry name" value="Winged helix-like DNA-binding domain superfamily/Winged helix DNA-binding domain"/>
    <property type="match status" value="1"/>
</dbReference>
<accession>A0A1B2DIP1</accession>
<feature type="domain" description="HTH luxR-type" evidence="7">
    <location>
        <begin position="144"/>
        <end position="209"/>
    </location>
</feature>
<evidence type="ECO:0000256" key="6">
    <source>
        <dbReference type="PROSITE-ProRule" id="PRU00169"/>
    </source>
</evidence>
<sequence length="218" mass="24712">MIRILLVDDHPSVGEGTKTMIEQDPEMKVTVVLSAMEALDAISNEGFDIILCDLNMPGISGLELAKRLIQQDPDRKVLIYTGYEISTHYNLLIECGVSGFISKTVSREQLHNAIRCAMRGEAVIPISLLKQLRRNEVKITRAEKVIEEVSIKERDQDILQQVAYGNSNKDIAIKLHMSQRTVEYHLTRIFEKLNVRSRSEAIAEAKRLGIIRLEQFVP</sequence>
<dbReference type="SUPFAM" id="SSF46894">
    <property type="entry name" value="C-terminal effector domain of the bipartite response regulators"/>
    <property type="match status" value="1"/>
</dbReference>
<protein>
    <submittedName>
        <fullName evidence="9">DNA-binding response regulator</fullName>
    </submittedName>
</protein>
<dbReference type="InterPro" id="IPR039420">
    <property type="entry name" value="WalR-like"/>
</dbReference>
<keyword evidence="3" id="KW-0805">Transcription regulation</keyword>
<dbReference type="PROSITE" id="PS00622">
    <property type="entry name" value="HTH_LUXR_1"/>
    <property type="match status" value="1"/>
</dbReference>
<evidence type="ECO:0000259" key="8">
    <source>
        <dbReference type="PROSITE" id="PS50110"/>
    </source>
</evidence>
<keyword evidence="1 6" id="KW-0597">Phosphoprotein</keyword>
<dbReference type="InterPro" id="IPR000792">
    <property type="entry name" value="Tscrpt_reg_LuxR_C"/>
</dbReference>
<gene>
    <name evidence="9" type="ORF">BBD42_14410</name>
</gene>
<reference evidence="9" key="1">
    <citation type="submission" date="2016-08" db="EMBL/GenBank/DDBJ databases">
        <title>Complete Genome Seqeunce of Paenibacillus sp. BIHB 4019 from tea rhizoplane.</title>
        <authorList>
            <person name="Thakur R."/>
            <person name="Swarnkar M.K."/>
            <person name="Gulati A."/>
        </authorList>
    </citation>
    <scope>NUCLEOTIDE SEQUENCE [LARGE SCALE GENOMIC DNA]</scope>
    <source>
        <strain evidence="9">BIHB4019</strain>
    </source>
</reference>
<evidence type="ECO:0000256" key="2">
    <source>
        <dbReference type="ARBA" id="ARBA00023012"/>
    </source>
</evidence>
<dbReference type="CDD" id="cd17535">
    <property type="entry name" value="REC_NarL-like"/>
    <property type="match status" value="1"/>
</dbReference>
<evidence type="ECO:0000256" key="3">
    <source>
        <dbReference type="ARBA" id="ARBA00023015"/>
    </source>
</evidence>
<dbReference type="GO" id="GO:0000160">
    <property type="term" value="P:phosphorelay signal transduction system"/>
    <property type="evidence" value="ECO:0007669"/>
    <property type="project" value="UniProtKB-KW"/>
</dbReference>
<dbReference type="SUPFAM" id="SSF52172">
    <property type="entry name" value="CheY-like"/>
    <property type="match status" value="1"/>
</dbReference>
<dbReference type="InterPro" id="IPR058245">
    <property type="entry name" value="NreC/VraR/RcsB-like_REC"/>
</dbReference>
<evidence type="ECO:0000256" key="4">
    <source>
        <dbReference type="ARBA" id="ARBA00023125"/>
    </source>
</evidence>
<keyword evidence="2" id="KW-0902">Two-component regulatory system</keyword>
<feature type="domain" description="Response regulatory" evidence="8">
    <location>
        <begin position="3"/>
        <end position="118"/>
    </location>
</feature>
<dbReference type="GO" id="GO:0003677">
    <property type="term" value="F:DNA binding"/>
    <property type="evidence" value="ECO:0007669"/>
    <property type="project" value="UniProtKB-KW"/>
</dbReference>
<dbReference type="SMART" id="SM00448">
    <property type="entry name" value="REC"/>
    <property type="match status" value="1"/>
</dbReference>
<keyword evidence="5" id="KW-0804">Transcription</keyword>
<dbReference type="InterPro" id="IPR011006">
    <property type="entry name" value="CheY-like_superfamily"/>
</dbReference>
<dbReference type="EMBL" id="CP016808">
    <property type="protein sequence ID" value="ANY67535.1"/>
    <property type="molecule type" value="Genomic_DNA"/>
</dbReference>
<evidence type="ECO:0000313" key="9">
    <source>
        <dbReference type="EMBL" id="ANY67535.1"/>
    </source>
</evidence>
<dbReference type="Pfam" id="PF00196">
    <property type="entry name" value="GerE"/>
    <property type="match status" value="1"/>
</dbReference>
<dbReference type="InterPro" id="IPR001789">
    <property type="entry name" value="Sig_transdc_resp-reg_receiver"/>
</dbReference>
<dbReference type="SMART" id="SM00421">
    <property type="entry name" value="HTH_LUXR"/>
    <property type="match status" value="1"/>
</dbReference>
<dbReference type="PROSITE" id="PS50110">
    <property type="entry name" value="RESPONSE_REGULATORY"/>
    <property type="match status" value="1"/>
</dbReference>
<dbReference type="PANTHER" id="PTHR43214">
    <property type="entry name" value="TWO-COMPONENT RESPONSE REGULATOR"/>
    <property type="match status" value="1"/>
</dbReference>
<name>A0A1B2DIP1_9BACL</name>
<dbReference type="InterPro" id="IPR036388">
    <property type="entry name" value="WH-like_DNA-bd_sf"/>
</dbReference>
<dbReference type="PROSITE" id="PS50043">
    <property type="entry name" value="HTH_LUXR_2"/>
    <property type="match status" value="1"/>
</dbReference>
<dbReference type="Pfam" id="PF00072">
    <property type="entry name" value="Response_reg"/>
    <property type="match status" value="1"/>
</dbReference>
<dbReference type="GO" id="GO:0006355">
    <property type="term" value="P:regulation of DNA-templated transcription"/>
    <property type="evidence" value="ECO:0007669"/>
    <property type="project" value="InterPro"/>
</dbReference>
<proteinExistence type="predicted"/>
<evidence type="ECO:0000256" key="5">
    <source>
        <dbReference type="ARBA" id="ARBA00023163"/>
    </source>
</evidence>
<dbReference type="AlphaFoldDB" id="A0A1B2DIP1"/>
<feature type="modified residue" description="4-aspartylphosphate" evidence="6">
    <location>
        <position position="53"/>
    </location>
</feature>
<dbReference type="InterPro" id="IPR016032">
    <property type="entry name" value="Sig_transdc_resp-reg_C-effctor"/>
</dbReference>
<dbReference type="Gene3D" id="3.40.50.2300">
    <property type="match status" value="1"/>
</dbReference>
<evidence type="ECO:0000256" key="1">
    <source>
        <dbReference type="ARBA" id="ARBA00022553"/>
    </source>
</evidence>
<evidence type="ECO:0000259" key="7">
    <source>
        <dbReference type="PROSITE" id="PS50043"/>
    </source>
</evidence>
<dbReference type="CDD" id="cd06170">
    <property type="entry name" value="LuxR_C_like"/>
    <property type="match status" value="1"/>
</dbReference>
<dbReference type="PANTHER" id="PTHR43214:SF1">
    <property type="entry name" value="TRANSCRIPTIONAL REGULATORY PROTEIN COMA"/>
    <property type="match status" value="1"/>
</dbReference>
<keyword evidence="4 9" id="KW-0238">DNA-binding</keyword>
<dbReference type="RefSeq" id="WP_046229099.1">
    <property type="nucleotide sequence ID" value="NZ_CP016808.1"/>
</dbReference>
<organism evidence="9">
    <name type="scientific">Paenibacillus sp. BIHB 4019</name>
    <dbReference type="NCBI Taxonomy" id="1870819"/>
    <lineage>
        <taxon>Bacteria</taxon>
        <taxon>Bacillati</taxon>
        <taxon>Bacillota</taxon>
        <taxon>Bacilli</taxon>
        <taxon>Bacillales</taxon>
        <taxon>Paenibacillaceae</taxon>
        <taxon>Paenibacillus</taxon>
    </lineage>
</organism>